<dbReference type="EMBL" id="JALLPJ020001314">
    <property type="protein sequence ID" value="KAL3770288.1"/>
    <property type="molecule type" value="Genomic_DNA"/>
</dbReference>
<comment type="caution">
    <text evidence="2">The sequence shown here is derived from an EMBL/GenBank/DDBJ whole genome shotgun (WGS) entry which is preliminary data.</text>
</comment>
<dbReference type="AlphaFoldDB" id="A0ABD3N4N5"/>
<evidence type="ECO:0000256" key="1">
    <source>
        <dbReference type="SAM" id="SignalP"/>
    </source>
</evidence>
<evidence type="ECO:0000313" key="2">
    <source>
        <dbReference type="EMBL" id="KAL3770288.1"/>
    </source>
</evidence>
<reference evidence="2 3" key="1">
    <citation type="submission" date="2024-10" db="EMBL/GenBank/DDBJ databases">
        <title>Updated reference genomes for cyclostephanoid diatoms.</title>
        <authorList>
            <person name="Roberts W.R."/>
            <person name="Alverson A.J."/>
        </authorList>
    </citation>
    <scope>NUCLEOTIDE SEQUENCE [LARGE SCALE GENOMIC DNA]</scope>
    <source>
        <strain evidence="2 3">AJA010-31</strain>
    </source>
</reference>
<proteinExistence type="predicted"/>
<accession>A0ABD3N4N5</accession>
<name>A0ABD3N4N5_9STRA</name>
<protein>
    <submittedName>
        <fullName evidence="2">Uncharacterized protein</fullName>
    </submittedName>
</protein>
<feature type="chain" id="PRO_5044759602" evidence="1">
    <location>
        <begin position="20"/>
        <end position="259"/>
    </location>
</feature>
<dbReference type="Proteomes" id="UP001530400">
    <property type="component" value="Unassembled WGS sequence"/>
</dbReference>
<sequence length="259" mass="29198">MAVAKVALLTSSCLALALGFSPAHPTFTSRAIKAPHRPLFSSEPDEIVDATILQKYDDMTPEQQNQVGNLVADEEWAGLSMELADVVRTAVVEDLKKNSRDFLGKDDYKMGDFSKEIDRRVKDEVAKMREKDEYELGDFSVVLDEKVKEMVCEMTGKDEYDFGDLSVEIDSRVKAQVAKFCGTEEYKFGDLSKELAKRTKNGVMNYLGKDDYEFGDLTKELAKRAKNRMLEYTGKEEYQFGDVTKKLMGNLFGGKNGKK</sequence>
<evidence type="ECO:0000313" key="3">
    <source>
        <dbReference type="Proteomes" id="UP001530400"/>
    </source>
</evidence>
<feature type="signal peptide" evidence="1">
    <location>
        <begin position="1"/>
        <end position="19"/>
    </location>
</feature>
<keyword evidence="3" id="KW-1185">Reference proteome</keyword>
<gene>
    <name evidence="2" type="ORF">ACHAWO_004415</name>
</gene>
<organism evidence="2 3">
    <name type="scientific">Cyclotella atomus</name>
    <dbReference type="NCBI Taxonomy" id="382360"/>
    <lineage>
        <taxon>Eukaryota</taxon>
        <taxon>Sar</taxon>
        <taxon>Stramenopiles</taxon>
        <taxon>Ochrophyta</taxon>
        <taxon>Bacillariophyta</taxon>
        <taxon>Coscinodiscophyceae</taxon>
        <taxon>Thalassiosirophycidae</taxon>
        <taxon>Stephanodiscales</taxon>
        <taxon>Stephanodiscaceae</taxon>
        <taxon>Cyclotella</taxon>
    </lineage>
</organism>
<keyword evidence="1" id="KW-0732">Signal</keyword>